<proteinExistence type="predicted"/>
<evidence type="ECO:0000313" key="1">
    <source>
        <dbReference type="EMBL" id="VEL07264.1"/>
    </source>
</evidence>
<sequence>MLCSSYPSSSQSVSETLWNTGLREHIASEINPFSLTESSLSQSEAPTIPVTTTPNYTTTRLSTLTSLSGEMNSLRDRSPASNISVDTSLNGQLEVAPANSPEQIQLEQRRNHSHRLCYYHHHQHHNRTTNLQDQSRTNYPFRPANLGQNHVSGNGLLLAVPQAGQLGQGSINLVDIARVLAAFGRIVVSTTYPGLCTAKLPDDLSVHLLAKAHMST</sequence>
<evidence type="ECO:0000313" key="2">
    <source>
        <dbReference type="Proteomes" id="UP000784294"/>
    </source>
</evidence>
<dbReference type="AlphaFoldDB" id="A0A3S4ZBE4"/>
<gene>
    <name evidence="1" type="ORF">PXEA_LOCUS704</name>
</gene>
<protein>
    <submittedName>
        <fullName evidence="1">Uncharacterized protein</fullName>
    </submittedName>
</protein>
<accession>A0A3S4ZBE4</accession>
<dbReference type="EMBL" id="CAAALY010001381">
    <property type="protein sequence ID" value="VEL07264.1"/>
    <property type="molecule type" value="Genomic_DNA"/>
</dbReference>
<name>A0A3S4ZBE4_9PLAT</name>
<keyword evidence="2" id="KW-1185">Reference proteome</keyword>
<reference evidence="1" key="1">
    <citation type="submission" date="2018-11" db="EMBL/GenBank/DDBJ databases">
        <authorList>
            <consortium name="Pathogen Informatics"/>
        </authorList>
    </citation>
    <scope>NUCLEOTIDE SEQUENCE</scope>
</reference>
<comment type="caution">
    <text evidence="1">The sequence shown here is derived from an EMBL/GenBank/DDBJ whole genome shotgun (WGS) entry which is preliminary data.</text>
</comment>
<organism evidence="1 2">
    <name type="scientific">Protopolystoma xenopodis</name>
    <dbReference type="NCBI Taxonomy" id="117903"/>
    <lineage>
        <taxon>Eukaryota</taxon>
        <taxon>Metazoa</taxon>
        <taxon>Spiralia</taxon>
        <taxon>Lophotrochozoa</taxon>
        <taxon>Platyhelminthes</taxon>
        <taxon>Monogenea</taxon>
        <taxon>Polyopisthocotylea</taxon>
        <taxon>Polystomatidea</taxon>
        <taxon>Polystomatidae</taxon>
        <taxon>Protopolystoma</taxon>
    </lineage>
</organism>
<dbReference type="Proteomes" id="UP000784294">
    <property type="component" value="Unassembled WGS sequence"/>
</dbReference>